<dbReference type="EMBL" id="JBHTAX010000005">
    <property type="protein sequence ID" value="MFC7192773.1"/>
    <property type="molecule type" value="Genomic_DNA"/>
</dbReference>
<gene>
    <name evidence="1" type="ORF">ACFQL7_25170</name>
</gene>
<sequence>MAEQISLDRRTLVGVANDEDGEVSGDTESRFEQAGNRLSARYSGGPIVEGHLVGTIDGAQWDIRYVQINEIGESAGGHSVGEASFLEDGRIRVEDT</sequence>
<evidence type="ECO:0000313" key="1">
    <source>
        <dbReference type="EMBL" id="MFC7192773.1"/>
    </source>
</evidence>
<dbReference type="GeneID" id="76202473"/>
<name>A0ABD5YY22_9EURY</name>
<evidence type="ECO:0008006" key="3">
    <source>
        <dbReference type="Google" id="ProtNLM"/>
    </source>
</evidence>
<dbReference type="Proteomes" id="UP001596417">
    <property type="component" value="Unassembled WGS sequence"/>
</dbReference>
<evidence type="ECO:0000313" key="2">
    <source>
        <dbReference type="Proteomes" id="UP001596417"/>
    </source>
</evidence>
<keyword evidence="2" id="KW-1185">Reference proteome</keyword>
<dbReference type="InterPro" id="IPR058595">
    <property type="entry name" value="Avidin-like"/>
</dbReference>
<protein>
    <recommendedName>
        <fullName evidence="3">Photosystem reaction center subunit H</fullName>
    </recommendedName>
</protein>
<organism evidence="1 2">
    <name type="scientific">Halocatena marina</name>
    <dbReference type="NCBI Taxonomy" id="2934937"/>
    <lineage>
        <taxon>Archaea</taxon>
        <taxon>Methanobacteriati</taxon>
        <taxon>Methanobacteriota</taxon>
        <taxon>Stenosarchaea group</taxon>
        <taxon>Halobacteria</taxon>
        <taxon>Halobacteriales</taxon>
        <taxon>Natronomonadaceae</taxon>
        <taxon>Halocatena</taxon>
    </lineage>
</organism>
<accession>A0ABD5YY22</accession>
<dbReference type="Pfam" id="PF26421">
    <property type="entry name" value="Avidin_like"/>
    <property type="match status" value="1"/>
</dbReference>
<proteinExistence type="predicted"/>
<reference evidence="1 2" key="1">
    <citation type="journal article" date="2019" name="Int. J. Syst. Evol. Microbiol.">
        <title>The Global Catalogue of Microorganisms (GCM) 10K type strain sequencing project: providing services to taxonomists for standard genome sequencing and annotation.</title>
        <authorList>
            <consortium name="The Broad Institute Genomics Platform"/>
            <consortium name="The Broad Institute Genome Sequencing Center for Infectious Disease"/>
            <person name="Wu L."/>
            <person name="Ma J."/>
        </authorList>
    </citation>
    <scope>NUCLEOTIDE SEQUENCE [LARGE SCALE GENOMIC DNA]</scope>
    <source>
        <strain evidence="1 2">RDMS1</strain>
    </source>
</reference>
<dbReference type="AlphaFoldDB" id="A0ABD5YY22"/>
<dbReference type="RefSeq" id="WP_248910708.1">
    <property type="nucleotide sequence ID" value="NZ_CP109981.1"/>
</dbReference>
<comment type="caution">
    <text evidence="1">The sequence shown here is derived from an EMBL/GenBank/DDBJ whole genome shotgun (WGS) entry which is preliminary data.</text>
</comment>